<dbReference type="EMBL" id="VDFP01000172">
    <property type="protein sequence ID" value="MQS77301.1"/>
    <property type="molecule type" value="Genomic_DNA"/>
</dbReference>
<name>A0A5P0ZTM5_9LACO</name>
<dbReference type="Pfam" id="PF10415">
    <property type="entry name" value="FumaraseC_C"/>
    <property type="match status" value="1"/>
</dbReference>
<gene>
    <name evidence="5" type="ORF">FHL06_13365</name>
</gene>
<dbReference type="FunFam" id="1.10.40.30:FF:000002">
    <property type="entry name" value="Fumarate hydratase class II"/>
    <property type="match status" value="1"/>
</dbReference>
<keyword evidence="3" id="KW-0456">Lyase</keyword>
<dbReference type="GO" id="GO:0008797">
    <property type="term" value="F:aspartate ammonia-lyase activity"/>
    <property type="evidence" value="ECO:0007669"/>
    <property type="project" value="UniProtKB-EC"/>
</dbReference>
<dbReference type="InterPro" id="IPR005677">
    <property type="entry name" value="Fum_hydII"/>
</dbReference>
<accession>A0A5P0ZTM5</accession>
<evidence type="ECO:0000259" key="4">
    <source>
        <dbReference type="Pfam" id="PF10415"/>
    </source>
</evidence>
<dbReference type="SUPFAM" id="SSF48557">
    <property type="entry name" value="L-aspartase-like"/>
    <property type="match status" value="1"/>
</dbReference>
<dbReference type="Gene3D" id="1.10.40.30">
    <property type="entry name" value="Fumarase/aspartase (C-terminal domain)"/>
    <property type="match status" value="1"/>
</dbReference>
<evidence type="ECO:0000313" key="6">
    <source>
        <dbReference type="Proteomes" id="UP000414364"/>
    </source>
</evidence>
<sequence length="74" mass="8241">TVNENRMKELVDQSLMTVTALSPHIGYHQSAEIAQQAQKDGSTLRQAALKSGLVTAEQFDKWVVPIDMTNIEEK</sequence>
<dbReference type="InterPro" id="IPR018951">
    <property type="entry name" value="Fumarase_C_C"/>
</dbReference>
<dbReference type="InterPro" id="IPR008948">
    <property type="entry name" value="L-Aspartase-like"/>
</dbReference>
<dbReference type="AlphaFoldDB" id="A0A5P0ZTM5"/>
<dbReference type="EC" id="4.3.1.1" evidence="2"/>
<dbReference type="PANTHER" id="PTHR11444">
    <property type="entry name" value="ASPARTATEAMMONIA/ARGININOSUCCINATE/ADENYLOSUCCINATE LYASE"/>
    <property type="match status" value="1"/>
</dbReference>
<evidence type="ECO:0000256" key="2">
    <source>
        <dbReference type="ARBA" id="ARBA00012992"/>
    </source>
</evidence>
<evidence type="ECO:0000256" key="3">
    <source>
        <dbReference type="ARBA" id="ARBA00023239"/>
    </source>
</evidence>
<feature type="non-terminal residue" evidence="5">
    <location>
        <position position="1"/>
    </location>
</feature>
<evidence type="ECO:0000313" key="5">
    <source>
        <dbReference type="EMBL" id="MQS77301.1"/>
    </source>
</evidence>
<dbReference type="GO" id="GO:0006108">
    <property type="term" value="P:malate metabolic process"/>
    <property type="evidence" value="ECO:0007669"/>
    <property type="project" value="TreeGrafter"/>
</dbReference>
<comment type="caution">
    <text evidence="5">The sequence shown here is derived from an EMBL/GenBank/DDBJ whole genome shotgun (WGS) entry which is preliminary data.</text>
</comment>
<dbReference type="Proteomes" id="UP000414364">
    <property type="component" value="Unassembled WGS sequence"/>
</dbReference>
<reference evidence="5 6" key="1">
    <citation type="journal article" date="2019" name="Syst. Appl. Microbiol.">
        <title>Polyphasic characterization of two novel Lactobacillus spp. isolated from blown salami packages: Description of Lactobacillus halodurans sp. nov. and Lactobacillus salsicarnum sp. nov.</title>
        <authorList>
            <person name="Schuster J.A."/>
            <person name="Klingl A."/>
            <person name="Vogel R.F."/>
            <person name="Ehrmann M.A."/>
        </authorList>
    </citation>
    <scope>NUCLEOTIDE SEQUENCE [LARGE SCALE GENOMIC DNA]</scope>
    <source>
        <strain evidence="5 6">TMW 1.2172</strain>
    </source>
</reference>
<feature type="domain" description="Fumarase C C-terminal" evidence="4">
    <location>
        <begin position="18"/>
        <end position="70"/>
    </location>
</feature>
<protein>
    <recommendedName>
        <fullName evidence="2">aspartate ammonia-lyase</fullName>
        <ecNumber evidence="2">4.3.1.1</ecNumber>
    </recommendedName>
</protein>
<dbReference type="PANTHER" id="PTHR11444:SF1">
    <property type="entry name" value="FUMARATE HYDRATASE, MITOCHONDRIAL"/>
    <property type="match status" value="1"/>
</dbReference>
<evidence type="ECO:0000256" key="1">
    <source>
        <dbReference type="ARBA" id="ARBA00001494"/>
    </source>
</evidence>
<dbReference type="GO" id="GO:0006106">
    <property type="term" value="P:fumarate metabolic process"/>
    <property type="evidence" value="ECO:0007669"/>
    <property type="project" value="InterPro"/>
</dbReference>
<dbReference type="GO" id="GO:0004333">
    <property type="term" value="F:fumarate hydratase activity"/>
    <property type="evidence" value="ECO:0007669"/>
    <property type="project" value="InterPro"/>
</dbReference>
<proteinExistence type="predicted"/>
<organism evidence="5 6">
    <name type="scientific">Companilactobacillus halodurans</name>
    <dbReference type="NCBI Taxonomy" id="2584183"/>
    <lineage>
        <taxon>Bacteria</taxon>
        <taxon>Bacillati</taxon>
        <taxon>Bacillota</taxon>
        <taxon>Bacilli</taxon>
        <taxon>Lactobacillales</taxon>
        <taxon>Lactobacillaceae</taxon>
        <taxon>Companilactobacillus</taxon>
    </lineage>
</organism>
<comment type="catalytic activity">
    <reaction evidence="1">
        <text>L-aspartate = fumarate + NH4(+)</text>
        <dbReference type="Rhea" id="RHEA:16601"/>
        <dbReference type="ChEBI" id="CHEBI:28938"/>
        <dbReference type="ChEBI" id="CHEBI:29806"/>
        <dbReference type="ChEBI" id="CHEBI:29991"/>
        <dbReference type="EC" id="4.3.1.1"/>
    </reaction>
</comment>
<dbReference type="GO" id="GO:0006099">
    <property type="term" value="P:tricarboxylic acid cycle"/>
    <property type="evidence" value="ECO:0007669"/>
    <property type="project" value="InterPro"/>
</dbReference>